<dbReference type="Pfam" id="PF03435">
    <property type="entry name" value="Sacchrp_dh_NADP"/>
    <property type="match status" value="1"/>
</dbReference>
<dbReference type="RefSeq" id="WP_144091492.1">
    <property type="nucleotide sequence ID" value="NZ_VMHM01000003.1"/>
</dbReference>
<comment type="caution">
    <text evidence="2">The sequence shown here is derived from an EMBL/GenBank/DDBJ whole genome shotgun (WGS) entry which is preliminary data.</text>
</comment>
<dbReference type="Proteomes" id="UP000319483">
    <property type="component" value="Unassembled WGS sequence"/>
</dbReference>
<sequence>MTISSFITHAKKIIVIGGTGETGQRILKYLKQSYPDISITCASRQNTLTQKDIPFVTLDINNKQQTIELLKNYNLAILAMGPMERLLDAPHQLCLDAGIDCIDINDSASASKAILALHTAAQKKQCSIYTGMGLSPGITSLMLMQLAQAKKSTTGTYCSRLYMGAAYGGGKTSPYSMLANFTKKITVFQQGKLQTIATPWKKDPYQFHFFGQEKPLAMIPYGTPEVISLSSERYDQQLAPITTFDSRFHIQFFPLAMAKAIANFNPSTKTINFLAKKFYSSGQSIKHKPKADPDTYICIFPDNQPKQGIMLQGSISSYDLTALMACAVIDCWLNNKLKEKNGVYPVEFLSTTTREYLVQMLEQRGISWRTGDTDALKHQNNYFGWLESNIYNVQTLRHYGKNWYTVDKVHPRMVYLQKQFLFQSEVWQSLKSKLNRFQLTSFVIKMLIRWKKQKKQLEQYAQKSIEWKNLIKDLTMFTSGYSLFRETVGKEIAYPLYRKMFLDTGDMEMQWLWPQAEAFALLANPAEAVYQYWLAFLDSYQQLGILNYSQTMLSKDCYHIHIDQCIYAEVFNKLECPELANLVREMEHYAFTRIASKTPLIIDWHQKANGEADVFLNLQSITDKQTANKVNSS</sequence>
<accession>A0A556SUN7</accession>
<feature type="domain" description="Saccharopine dehydrogenase NADP binding" evidence="1">
    <location>
        <begin position="13"/>
        <end position="125"/>
    </location>
</feature>
<evidence type="ECO:0000313" key="3">
    <source>
        <dbReference type="Proteomes" id="UP000319483"/>
    </source>
</evidence>
<evidence type="ECO:0000259" key="1">
    <source>
        <dbReference type="Pfam" id="PF03435"/>
    </source>
</evidence>
<dbReference type="EMBL" id="VMHM01000003">
    <property type="protein sequence ID" value="TSK04850.1"/>
    <property type="molecule type" value="Genomic_DNA"/>
</dbReference>
<gene>
    <name evidence="2" type="ORF">FPQ15_03295</name>
</gene>
<dbReference type="SUPFAM" id="SSF51735">
    <property type="entry name" value="NAD(P)-binding Rossmann-fold domains"/>
    <property type="match status" value="1"/>
</dbReference>
<dbReference type="InterPro" id="IPR036291">
    <property type="entry name" value="NAD(P)-bd_dom_sf"/>
</dbReference>
<dbReference type="PANTHER" id="PTHR43796">
    <property type="entry name" value="CARBOXYNORSPERMIDINE SYNTHASE"/>
    <property type="match status" value="1"/>
</dbReference>
<dbReference type="AlphaFoldDB" id="A0A556SUN7"/>
<dbReference type="Gene3D" id="3.40.50.720">
    <property type="entry name" value="NAD(P)-binding Rossmann-like Domain"/>
    <property type="match status" value="1"/>
</dbReference>
<dbReference type="InterPro" id="IPR005097">
    <property type="entry name" value="Sacchrp_dh_NADP-bd"/>
</dbReference>
<name>A0A556SUN7_9GAMM</name>
<reference evidence="2 3" key="1">
    <citation type="submission" date="2019-07" db="EMBL/GenBank/DDBJ databases">
        <title>Gilliamella genomes.</title>
        <authorList>
            <person name="Zheng H."/>
        </authorList>
    </citation>
    <scope>NUCLEOTIDE SEQUENCE [LARGE SCALE GENOMIC DNA]</scope>
    <source>
        <strain evidence="2 3">W8127</strain>
    </source>
</reference>
<organism evidence="2 3">
    <name type="scientific">Gilliamella apicola</name>
    <dbReference type="NCBI Taxonomy" id="1196095"/>
    <lineage>
        <taxon>Bacteria</taxon>
        <taxon>Pseudomonadati</taxon>
        <taxon>Pseudomonadota</taxon>
        <taxon>Gammaproteobacteria</taxon>
        <taxon>Orbales</taxon>
        <taxon>Orbaceae</taxon>
        <taxon>Gilliamella</taxon>
    </lineage>
</organism>
<evidence type="ECO:0000313" key="2">
    <source>
        <dbReference type="EMBL" id="TSK04850.1"/>
    </source>
</evidence>
<dbReference type="PANTHER" id="PTHR43796:SF2">
    <property type="entry name" value="CARBOXYNORSPERMIDINE SYNTHASE"/>
    <property type="match status" value="1"/>
</dbReference>
<protein>
    <submittedName>
        <fullName evidence="2">Saccharopine dehydrogenase</fullName>
    </submittedName>
</protein>
<proteinExistence type="predicted"/>